<comment type="similarity">
    <text evidence="3">Belongs to the cytochrome P450 family.</text>
</comment>
<evidence type="ECO:0000313" key="11">
    <source>
        <dbReference type="Proteomes" id="UP000559256"/>
    </source>
</evidence>
<dbReference type="Proteomes" id="UP000559256">
    <property type="component" value="Unassembled WGS sequence"/>
</dbReference>
<organism evidence="10 11">
    <name type="scientific">Tetrapyrgos nigripes</name>
    <dbReference type="NCBI Taxonomy" id="182062"/>
    <lineage>
        <taxon>Eukaryota</taxon>
        <taxon>Fungi</taxon>
        <taxon>Dikarya</taxon>
        <taxon>Basidiomycota</taxon>
        <taxon>Agaricomycotina</taxon>
        <taxon>Agaricomycetes</taxon>
        <taxon>Agaricomycetidae</taxon>
        <taxon>Agaricales</taxon>
        <taxon>Marasmiineae</taxon>
        <taxon>Marasmiaceae</taxon>
        <taxon>Tetrapyrgos</taxon>
    </lineage>
</organism>
<proteinExistence type="inferred from homology"/>
<evidence type="ECO:0008006" key="12">
    <source>
        <dbReference type="Google" id="ProtNLM"/>
    </source>
</evidence>
<evidence type="ECO:0000256" key="8">
    <source>
        <dbReference type="ARBA" id="ARBA00023033"/>
    </source>
</evidence>
<accession>A0A8H5LQB6</accession>
<sequence length="289" mass="32152">MYFLASTEGIKNNAKTTLKVLKDEPFEASMKAWASGSSSLLVGQLVSEAKNRCHDEGEKEYLAEIESIKSMGLTALAAIATFFIAQVQNKAQGELDRVLGFGRLPAFGDRTSLPYVEAIYREVMRWHPAVPIGSITFQKGYGSLSIYLRTFAIARAMEHNSAEHEISGEFIRERHLQENVSGEPELKSGFGNVSNILAYGFGRRVCVGRYFADGTLWCTMACVLATMNISRGPTNSANESVSDEDLKKNLEDYYADWSLSHPKELPGVNVLPRFSKEELEDLFGQDREI</sequence>
<dbReference type="OrthoDB" id="2789670at2759"/>
<evidence type="ECO:0000256" key="1">
    <source>
        <dbReference type="ARBA" id="ARBA00001971"/>
    </source>
</evidence>
<dbReference type="GO" id="GO:0005506">
    <property type="term" value="F:iron ion binding"/>
    <property type="evidence" value="ECO:0007669"/>
    <property type="project" value="InterPro"/>
</dbReference>
<evidence type="ECO:0000256" key="5">
    <source>
        <dbReference type="ARBA" id="ARBA00022723"/>
    </source>
</evidence>
<evidence type="ECO:0000256" key="2">
    <source>
        <dbReference type="ARBA" id="ARBA00005179"/>
    </source>
</evidence>
<keyword evidence="4 9" id="KW-0349">Heme</keyword>
<keyword evidence="7 9" id="KW-0408">Iron</keyword>
<evidence type="ECO:0000256" key="4">
    <source>
        <dbReference type="ARBA" id="ARBA00022617"/>
    </source>
</evidence>
<dbReference type="InterPro" id="IPR002401">
    <property type="entry name" value="Cyt_P450_E_grp-I"/>
</dbReference>
<dbReference type="Pfam" id="PF00067">
    <property type="entry name" value="p450"/>
    <property type="match status" value="1"/>
</dbReference>
<evidence type="ECO:0000256" key="3">
    <source>
        <dbReference type="ARBA" id="ARBA00010617"/>
    </source>
</evidence>
<dbReference type="AlphaFoldDB" id="A0A8H5LQB6"/>
<protein>
    <recommendedName>
        <fullName evidence="12">Cytochrome P450</fullName>
    </recommendedName>
</protein>
<dbReference type="InterPro" id="IPR001128">
    <property type="entry name" value="Cyt_P450"/>
</dbReference>
<dbReference type="Gene3D" id="1.10.630.10">
    <property type="entry name" value="Cytochrome P450"/>
    <property type="match status" value="1"/>
</dbReference>
<feature type="binding site" description="axial binding residue" evidence="9">
    <location>
        <position position="206"/>
    </location>
    <ligand>
        <name>heme</name>
        <dbReference type="ChEBI" id="CHEBI:30413"/>
    </ligand>
    <ligandPart>
        <name>Fe</name>
        <dbReference type="ChEBI" id="CHEBI:18248"/>
    </ligandPart>
</feature>
<gene>
    <name evidence="10" type="ORF">D9758_010848</name>
</gene>
<dbReference type="EMBL" id="JAACJM010000027">
    <property type="protein sequence ID" value="KAF5365466.1"/>
    <property type="molecule type" value="Genomic_DNA"/>
</dbReference>
<evidence type="ECO:0000256" key="6">
    <source>
        <dbReference type="ARBA" id="ARBA00023002"/>
    </source>
</evidence>
<dbReference type="GO" id="GO:0016705">
    <property type="term" value="F:oxidoreductase activity, acting on paired donors, with incorporation or reduction of molecular oxygen"/>
    <property type="evidence" value="ECO:0007669"/>
    <property type="project" value="InterPro"/>
</dbReference>
<dbReference type="InterPro" id="IPR050364">
    <property type="entry name" value="Cytochrome_P450_fung"/>
</dbReference>
<dbReference type="PRINTS" id="PR00463">
    <property type="entry name" value="EP450I"/>
</dbReference>
<comment type="cofactor">
    <cofactor evidence="1 9">
        <name>heme</name>
        <dbReference type="ChEBI" id="CHEBI:30413"/>
    </cofactor>
</comment>
<evidence type="ECO:0000256" key="7">
    <source>
        <dbReference type="ARBA" id="ARBA00023004"/>
    </source>
</evidence>
<dbReference type="GO" id="GO:0020037">
    <property type="term" value="F:heme binding"/>
    <property type="evidence" value="ECO:0007669"/>
    <property type="project" value="InterPro"/>
</dbReference>
<dbReference type="PANTHER" id="PTHR46300:SF12">
    <property type="entry name" value="P450, PUTATIVE (EUROFUNG)-RELATED"/>
    <property type="match status" value="1"/>
</dbReference>
<keyword evidence="8" id="KW-0503">Monooxygenase</keyword>
<comment type="caution">
    <text evidence="10">The sequence shown here is derived from an EMBL/GenBank/DDBJ whole genome shotgun (WGS) entry which is preliminary data.</text>
</comment>
<evidence type="ECO:0000256" key="9">
    <source>
        <dbReference type="PIRSR" id="PIRSR602401-1"/>
    </source>
</evidence>
<keyword evidence="5 9" id="KW-0479">Metal-binding</keyword>
<reference evidence="10 11" key="1">
    <citation type="journal article" date="2020" name="ISME J.">
        <title>Uncovering the hidden diversity of litter-decomposition mechanisms in mushroom-forming fungi.</title>
        <authorList>
            <person name="Floudas D."/>
            <person name="Bentzer J."/>
            <person name="Ahren D."/>
            <person name="Johansson T."/>
            <person name="Persson P."/>
            <person name="Tunlid A."/>
        </authorList>
    </citation>
    <scope>NUCLEOTIDE SEQUENCE [LARGE SCALE GENOMIC DNA]</scope>
    <source>
        <strain evidence="10 11">CBS 291.85</strain>
    </source>
</reference>
<evidence type="ECO:0000313" key="10">
    <source>
        <dbReference type="EMBL" id="KAF5365466.1"/>
    </source>
</evidence>
<keyword evidence="11" id="KW-1185">Reference proteome</keyword>
<comment type="pathway">
    <text evidence="2">Secondary metabolite biosynthesis.</text>
</comment>
<dbReference type="InterPro" id="IPR036396">
    <property type="entry name" value="Cyt_P450_sf"/>
</dbReference>
<dbReference type="SUPFAM" id="SSF48264">
    <property type="entry name" value="Cytochrome P450"/>
    <property type="match status" value="1"/>
</dbReference>
<name>A0A8H5LQB6_9AGAR</name>
<dbReference type="PANTHER" id="PTHR46300">
    <property type="entry name" value="P450, PUTATIVE (EUROFUNG)-RELATED-RELATED"/>
    <property type="match status" value="1"/>
</dbReference>
<keyword evidence="6" id="KW-0560">Oxidoreductase</keyword>
<dbReference type="GO" id="GO:0004497">
    <property type="term" value="F:monooxygenase activity"/>
    <property type="evidence" value="ECO:0007669"/>
    <property type="project" value="UniProtKB-KW"/>
</dbReference>